<dbReference type="PANTHER" id="PTHR30055:SF234">
    <property type="entry name" value="HTH-TYPE TRANSCRIPTIONAL REGULATOR BETI"/>
    <property type="match status" value="1"/>
</dbReference>
<evidence type="ECO:0000256" key="5">
    <source>
        <dbReference type="PROSITE-ProRule" id="PRU00335"/>
    </source>
</evidence>
<evidence type="ECO:0000313" key="7">
    <source>
        <dbReference type="EMBL" id="TMR36961.1"/>
    </source>
</evidence>
<dbReference type="EMBL" id="VCKX01000020">
    <property type="protein sequence ID" value="TMR36961.1"/>
    <property type="molecule type" value="Genomic_DNA"/>
</dbReference>
<organism evidence="7 8">
    <name type="scientific">Nonomuraea zeae</name>
    <dbReference type="NCBI Taxonomy" id="1642303"/>
    <lineage>
        <taxon>Bacteria</taxon>
        <taxon>Bacillati</taxon>
        <taxon>Actinomycetota</taxon>
        <taxon>Actinomycetes</taxon>
        <taxon>Streptosporangiales</taxon>
        <taxon>Streptosporangiaceae</taxon>
        <taxon>Nonomuraea</taxon>
    </lineage>
</organism>
<keyword evidence="2" id="KW-0805">Transcription regulation</keyword>
<evidence type="ECO:0000256" key="1">
    <source>
        <dbReference type="ARBA" id="ARBA00022491"/>
    </source>
</evidence>
<dbReference type="RefSeq" id="WP_138689241.1">
    <property type="nucleotide sequence ID" value="NZ_JBHSAZ010000044.1"/>
</dbReference>
<dbReference type="Gene3D" id="1.10.357.10">
    <property type="entry name" value="Tetracycline Repressor, domain 2"/>
    <property type="match status" value="1"/>
</dbReference>
<reference evidence="7 8" key="1">
    <citation type="submission" date="2019-05" db="EMBL/GenBank/DDBJ databases">
        <title>Draft genome sequence of Nonomuraea zeae DSM 100528.</title>
        <authorList>
            <person name="Saricaoglu S."/>
            <person name="Isik K."/>
        </authorList>
    </citation>
    <scope>NUCLEOTIDE SEQUENCE [LARGE SCALE GENOMIC DNA]</scope>
    <source>
        <strain evidence="7 8">DSM 100528</strain>
    </source>
</reference>
<evidence type="ECO:0000259" key="6">
    <source>
        <dbReference type="PROSITE" id="PS50977"/>
    </source>
</evidence>
<gene>
    <name evidence="7" type="ORF">ETD85_09425</name>
</gene>
<dbReference type="PROSITE" id="PS50977">
    <property type="entry name" value="HTH_TETR_2"/>
    <property type="match status" value="1"/>
</dbReference>
<keyword evidence="4" id="KW-0804">Transcription</keyword>
<keyword evidence="8" id="KW-1185">Reference proteome</keyword>
<dbReference type="SUPFAM" id="SSF48498">
    <property type="entry name" value="Tetracyclin repressor-like, C-terminal domain"/>
    <property type="match status" value="1"/>
</dbReference>
<dbReference type="Pfam" id="PF00440">
    <property type="entry name" value="TetR_N"/>
    <property type="match status" value="1"/>
</dbReference>
<dbReference type="GO" id="GO:0000976">
    <property type="term" value="F:transcription cis-regulatory region binding"/>
    <property type="evidence" value="ECO:0007669"/>
    <property type="project" value="TreeGrafter"/>
</dbReference>
<dbReference type="InterPro" id="IPR009057">
    <property type="entry name" value="Homeodomain-like_sf"/>
</dbReference>
<evidence type="ECO:0000256" key="2">
    <source>
        <dbReference type="ARBA" id="ARBA00023015"/>
    </source>
</evidence>
<dbReference type="InterPro" id="IPR050109">
    <property type="entry name" value="HTH-type_TetR-like_transc_reg"/>
</dbReference>
<accession>A0A5S4GWR8</accession>
<feature type="DNA-binding region" description="H-T-H motif" evidence="5">
    <location>
        <begin position="31"/>
        <end position="50"/>
    </location>
</feature>
<protein>
    <submittedName>
        <fullName evidence="7">TetR family transcriptional regulator</fullName>
    </submittedName>
</protein>
<keyword evidence="1" id="KW-0678">Repressor</keyword>
<dbReference type="GO" id="GO:0003700">
    <property type="term" value="F:DNA-binding transcription factor activity"/>
    <property type="evidence" value="ECO:0007669"/>
    <property type="project" value="TreeGrafter"/>
</dbReference>
<evidence type="ECO:0000256" key="4">
    <source>
        <dbReference type="ARBA" id="ARBA00023163"/>
    </source>
</evidence>
<dbReference type="AlphaFoldDB" id="A0A5S4GWR8"/>
<dbReference type="Proteomes" id="UP000306628">
    <property type="component" value="Unassembled WGS sequence"/>
</dbReference>
<dbReference type="InterPro" id="IPR039538">
    <property type="entry name" value="BetI_C"/>
</dbReference>
<dbReference type="OrthoDB" id="9816296at2"/>
<evidence type="ECO:0000313" key="8">
    <source>
        <dbReference type="Proteomes" id="UP000306628"/>
    </source>
</evidence>
<dbReference type="Pfam" id="PF13977">
    <property type="entry name" value="TetR_C_6"/>
    <property type="match status" value="1"/>
</dbReference>
<name>A0A5S4GWR8_9ACTN</name>
<dbReference type="SUPFAM" id="SSF46689">
    <property type="entry name" value="Homeodomain-like"/>
    <property type="match status" value="1"/>
</dbReference>
<keyword evidence="3 5" id="KW-0238">DNA-binding</keyword>
<evidence type="ECO:0000256" key="3">
    <source>
        <dbReference type="ARBA" id="ARBA00023125"/>
    </source>
</evidence>
<sequence>MPKIVDHQARRVELAEAVWQVIAHDGIAEVSVRAVAAAAGWSTGTLGHYFRSRADLVAFAAELVVERVTARVIARMHDLPPQLAPIERARTLLAETMPGDPQRFTESSIAFAFLALGLRDPRLAAIQQWHFGGMYDLCRTLMHDLAAHGAPLAGSPPDSAARRLHAVVDGLSIHVLAGHLTPAEMAAELDAHLATLTSAPG</sequence>
<dbReference type="InterPro" id="IPR001647">
    <property type="entry name" value="HTH_TetR"/>
</dbReference>
<dbReference type="InterPro" id="IPR036271">
    <property type="entry name" value="Tet_transcr_reg_TetR-rel_C_sf"/>
</dbReference>
<comment type="caution">
    <text evidence="7">The sequence shown here is derived from an EMBL/GenBank/DDBJ whole genome shotgun (WGS) entry which is preliminary data.</text>
</comment>
<dbReference type="PANTHER" id="PTHR30055">
    <property type="entry name" value="HTH-TYPE TRANSCRIPTIONAL REGULATOR RUTR"/>
    <property type="match status" value="1"/>
</dbReference>
<feature type="domain" description="HTH tetR-type" evidence="6">
    <location>
        <begin position="8"/>
        <end position="68"/>
    </location>
</feature>
<proteinExistence type="predicted"/>